<evidence type="ECO:0000313" key="3">
    <source>
        <dbReference type="Proteomes" id="UP000448575"/>
    </source>
</evidence>
<dbReference type="EMBL" id="WWCJ01000009">
    <property type="protein sequence ID" value="MYN03204.1"/>
    <property type="molecule type" value="Genomic_DNA"/>
</dbReference>
<feature type="domain" description="Chalcone isomerase" evidence="1">
    <location>
        <begin position="75"/>
        <end position="185"/>
    </location>
</feature>
<keyword evidence="3" id="KW-1185">Reference proteome</keyword>
<gene>
    <name evidence="2" type="ORF">GTP41_13995</name>
</gene>
<dbReference type="RefSeq" id="WP_161026181.1">
    <property type="nucleotide sequence ID" value="NZ_WWCJ01000009.1"/>
</dbReference>
<comment type="caution">
    <text evidence="2">The sequence shown here is derived from an EMBL/GenBank/DDBJ whole genome shotgun (WGS) entry which is preliminary data.</text>
</comment>
<dbReference type="AlphaFoldDB" id="A0A6N9HI09"/>
<sequence length="188" mass="21500">MLSNSCWPSLRWPRLALRAALCLALAGIALPGLAQTSWRDELPQARAVGGGELRWFGLRIYHATLWSEKQPFDPAARFALQLRYHRSISRDRLVQTSMEEIRRLGNAPRDAATLQRWEARLREAFVDVADGDQLVGLHLPGQGMRLYDQHRLRAEIADPQLAQAFFDIWLHTDSRDQNLRRQLLGGQP</sequence>
<accession>A0A6N9HI09</accession>
<dbReference type="Pfam" id="PF16036">
    <property type="entry name" value="Chalcone_3"/>
    <property type="match status" value="1"/>
</dbReference>
<proteinExistence type="predicted"/>
<evidence type="ECO:0000259" key="1">
    <source>
        <dbReference type="Pfam" id="PF16036"/>
    </source>
</evidence>
<name>A0A6N9HI09_9BURK</name>
<evidence type="ECO:0000313" key="2">
    <source>
        <dbReference type="EMBL" id="MYN03204.1"/>
    </source>
</evidence>
<dbReference type="Proteomes" id="UP000448575">
    <property type="component" value="Unassembled WGS sequence"/>
</dbReference>
<organism evidence="2 3">
    <name type="scientific">Pseudoduganella guangdongensis</name>
    <dbReference type="NCBI Taxonomy" id="2692179"/>
    <lineage>
        <taxon>Bacteria</taxon>
        <taxon>Pseudomonadati</taxon>
        <taxon>Pseudomonadota</taxon>
        <taxon>Betaproteobacteria</taxon>
        <taxon>Burkholderiales</taxon>
        <taxon>Oxalobacteraceae</taxon>
        <taxon>Telluria group</taxon>
        <taxon>Pseudoduganella</taxon>
    </lineage>
</organism>
<reference evidence="2 3" key="1">
    <citation type="submission" date="2019-12" db="EMBL/GenBank/DDBJ databases">
        <title>Novel species isolated from a subtropical stream in China.</title>
        <authorList>
            <person name="Lu H."/>
        </authorList>
    </citation>
    <scope>NUCLEOTIDE SEQUENCE [LARGE SCALE GENOMIC DNA]</scope>
    <source>
        <strain evidence="2 3">DS3</strain>
    </source>
</reference>
<protein>
    <recommendedName>
        <fullName evidence="1">Chalcone isomerase domain-containing protein</fullName>
    </recommendedName>
</protein>
<dbReference type="InterPro" id="IPR016087">
    <property type="entry name" value="Chalcone_isomerase"/>
</dbReference>